<keyword evidence="2" id="KW-1185">Reference proteome</keyword>
<evidence type="ECO:0000313" key="1">
    <source>
        <dbReference type="EMBL" id="MEJ8824956.1"/>
    </source>
</evidence>
<organism evidence="1 2">
    <name type="scientific">Variovorax humicola</name>
    <dbReference type="NCBI Taxonomy" id="1769758"/>
    <lineage>
        <taxon>Bacteria</taxon>
        <taxon>Pseudomonadati</taxon>
        <taxon>Pseudomonadota</taxon>
        <taxon>Betaproteobacteria</taxon>
        <taxon>Burkholderiales</taxon>
        <taxon>Comamonadaceae</taxon>
        <taxon>Variovorax</taxon>
    </lineage>
</organism>
<evidence type="ECO:0000313" key="2">
    <source>
        <dbReference type="Proteomes" id="UP001363010"/>
    </source>
</evidence>
<dbReference type="EMBL" id="JBBKZV010000018">
    <property type="protein sequence ID" value="MEJ8824956.1"/>
    <property type="molecule type" value="Genomic_DNA"/>
</dbReference>
<dbReference type="RefSeq" id="WP_340365984.1">
    <property type="nucleotide sequence ID" value="NZ_JBBKZV010000018.1"/>
</dbReference>
<dbReference type="InterPro" id="IPR032598">
    <property type="entry name" value="RsaM-like"/>
</dbReference>
<dbReference type="Gene3D" id="3.10.450.610">
    <property type="match status" value="1"/>
</dbReference>
<reference evidence="1 2" key="1">
    <citation type="submission" date="2024-03" db="EMBL/GenBank/DDBJ databases">
        <title>Novel species of the genus Variovorax.</title>
        <authorList>
            <person name="Liu Q."/>
            <person name="Xin Y.-H."/>
        </authorList>
    </citation>
    <scope>NUCLEOTIDE SEQUENCE [LARGE SCALE GENOMIC DNA]</scope>
    <source>
        <strain evidence="1 2">KACC 18501</strain>
    </source>
</reference>
<name>A0ABU8W4H3_9BURK</name>
<accession>A0ABU8W4H3</accession>
<sequence>MSATSMDGLLRLRQHDLDSLNLVHLISGIDEDLVDQAATPCGASTTLCGYTEWVSTQEPSVTLGWDWQLETRPTSSRVVRLGLPRTNVLVVSGERNPLPWEESLEVLASFIDNFDWNAPAFDAVCKRYSS</sequence>
<comment type="caution">
    <text evidence="1">The sequence shown here is derived from an EMBL/GenBank/DDBJ whole genome shotgun (WGS) entry which is preliminary data.</text>
</comment>
<gene>
    <name evidence="1" type="ORF">WKW80_23495</name>
</gene>
<protein>
    <submittedName>
        <fullName evidence="1">DUF4902 domain-containing protein</fullName>
    </submittedName>
</protein>
<proteinExistence type="predicted"/>
<dbReference type="Proteomes" id="UP001363010">
    <property type="component" value="Unassembled WGS sequence"/>
</dbReference>
<dbReference type="Pfam" id="PF16245">
    <property type="entry name" value="DUF4902"/>
    <property type="match status" value="1"/>
</dbReference>